<dbReference type="eggNOG" id="KOG0923">
    <property type="taxonomic scope" value="Eukaryota"/>
</dbReference>
<evidence type="ECO:0000313" key="3">
    <source>
        <dbReference type="EMBL" id="ONH97621.1"/>
    </source>
</evidence>
<dbReference type="GO" id="GO:0003724">
    <property type="term" value="F:RNA helicase activity"/>
    <property type="evidence" value="ECO:0007669"/>
    <property type="project" value="UniProtKB-EC"/>
</dbReference>
<evidence type="ECO:0000256" key="1">
    <source>
        <dbReference type="ARBA" id="ARBA00012552"/>
    </source>
</evidence>
<dbReference type="InterPro" id="IPR027417">
    <property type="entry name" value="P-loop_NTPase"/>
</dbReference>
<protein>
    <recommendedName>
        <fullName evidence="1">RNA helicase</fullName>
        <ecNumber evidence="1">3.6.4.13</ecNumber>
    </recommendedName>
</protein>
<accession>M5WFT4</accession>
<evidence type="ECO:0000256" key="2">
    <source>
        <dbReference type="ARBA" id="ARBA00047984"/>
    </source>
</evidence>
<keyword evidence="4" id="KW-1185">Reference proteome</keyword>
<dbReference type="EC" id="3.6.4.13" evidence="1"/>
<sequence length="244" mass="26697">MASAPSSSVKYLDGEADLEGYGVVMVDEANERTLSTDILLGKLKDIALSRQCDFKLLISCSTETDAEKLSGFFDSAPVFKIPRRRLRNLISHMKKMEEGLVNQAVARTLETHVTQSRLTTHTITWQLTKACGHGQLIICPIIHAQALEPTPQGARKVVLATSVAETSLLMLTGIHYVIDCGFCVIKSYHPTAVVGSALLSPISKAMAVQRAEQAGSMCAMLYICGYLNDLQDQTAPEEVQRRDK</sequence>
<reference evidence="3 4" key="1">
    <citation type="journal article" date="2013" name="Nat. Genet.">
        <title>The high-quality draft genome of peach (Prunus persica) identifies unique patterns of genetic diversity, domestication and genome evolution.</title>
        <authorList>
            <consortium name="International Peach Genome Initiative"/>
            <person name="Verde I."/>
            <person name="Abbott A.G."/>
            <person name="Scalabrin S."/>
            <person name="Jung S."/>
            <person name="Shu S."/>
            <person name="Marroni F."/>
            <person name="Zhebentyayeva T."/>
            <person name="Dettori M.T."/>
            <person name="Grimwood J."/>
            <person name="Cattonaro F."/>
            <person name="Zuccolo A."/>
            <person name="Rossini L."/>
            <person name="Jenkins J."/>
            <person name="Vendramin E."/>
            <person name="Meisel L.A."/>
            <person name="Decroocq V."/>
            <person name="Sosinski B."/>
            <person name="Prochnik S."/>
            <person name="Mitros T."/>
            <person name="Policriti A."/>
            <person name="Cipriani G."/>
            <person name="Dondini L."/>
            <person name="Ficklin S."/>
            <person name="Goodstein D.M."/>
            <person name="Xuan P."/>
            <person name="Del Fabbro C."/>
            <person name="Aramini V."/>
            <person name="Copetti D."/>
            <person name="Gonzalez S."/>
            <person name="Horner D.S."/>
            <person name="Falchi R."/>
            <person name="Lucas S."/>
            <person name="Mica E."/>
            <person name="Maldonado J."/>
            <person name="Lazzari B."/>
            <person name="Bielenberg D."/>
            <person name="Pirona R."/>
            <person name="Miculan M."/>
            <person name="Barakat A."/>
            <person name="Testolin R."/>
            <person name="Stella A."/>
            <person name="Tartarini S."/>
            <person name="Tonutti P."/>
            <person name="Arus P."/>
            <person name="Orellana A."/>
            <person name="Wells C."/>
            <person name="Main D."/>
            <person name="Vizzotto G."/>
            <person name="Silva H."/>
            <person name="Salamini F."/>
            <person name="Schmutz J."/>
            <person name="Morgante M."/>
            <person name="Rokhsar D.S."/>
        </authorList>
    </citation>
    <scope>NUCLEOTIDE SEQUENCE [LARGE SCALE GENOMIC DNA]</scope>
    <source>
        <strain evidence="4">cv. Nemared</strain>
    </source>
</reference>
<comment type="catalytic activity">
    <reaction evidence="2">
        <text>ATP + H2O = ADP + phosphate + H(+)</text>
        <dbReference type="Rhea" id="RHEA:13065"/>
        <dbReference type="ChEBI" id="CHEBI:15377"/>
        <dbReference type="ChEBI" id="CHEBI:15378"/>
        <dbReference type="ChEBI" id="CHEBI:30616"/>
        <dbReference type="ChEBI" id="CHEBI:43474"/>
        <dbReference type="ChEBI" id="CHEBI:456216"/>
        <dbReference type="EC" id="3.6.4.13"/>
    </reaction>
</comment>
<dbReference type="PANTHER" id="PTHR18934:SF83">
    <property type="entry name" value="PRE-MRNA-SPLICING FACTOR ATP-DEPENDENT RNA HELICASE DHX16"/>
    <property type="match status" value="1"/>
</dbReference>
<dbReference type="HOGENOM" id="CLU_1139641_0_0_1"/>
<evidence type="ECO:0000313" key="4">
    <source>
        <dbReference type="Proteomes" id="UP000006882"/>
    </source>
</evidence>
<proteinExistence type="predicted"/>
<name>M5WFT4_PRUPE</name>
<dbReference type="Gene3D" id="3.40.50.300">
    <property type="entry name" value="P-loop containing nucleotide triphosphate hydrolases"/>
    <property type="match status" value="2"/>
</dbReference>
<dbReference type="Proteomes" id="UP000006882">
    <property type="component" value="Chromosome G7"/>
</dbReference>
<gene>
    <name evidence="3" type="ORF">PRUPE_7G201500</name>
</gene>
<dbReference type="STRING" id="3760.M5WFT4"/>
<dbReference type="PANTHER" id="PTHR18934">
    <property type="entry name" value="ATP-DEPENDENT RNA HELICASE"/>
    <property type="match status" value="1"/>
</dbReference>
<dbReference type="AlphaFoldDB" id="M5WFT4"/>
<dbReference type="SUPFAM" id="SSF52540">
    <property type="entry name" value="P-loop containing nucleoside triphosphate hydrolases"/>
    <property type="match status" value="1"/>
</dbReference>
<dbReference type="Gramene" id="ONH97621">
    <property type="protein sequence ID" value="ONH97621"/>
    <property type="gene ID" value="PRUPE_7G201500"/>
</dbReference>
<dbReference type="EMBL" id="CM007657">
    <property type="protein sequence ID" value="ONH97621.1"/>
    <property type="molecule type" value="Genomic_DNA"/>
</dbReference>
<organism evidence="3 4">
    <name type="scientific">Prunus persica</name>
    <name type="common">Peach</name>
    <name type="synonym">Amygdalus persica</name>
    <dbReference type="NCBI Taxonomy" id="3760"/>
    <lineage>
        <taxon>Eukaryota</taxon>
        <taxon>Viridiplantae</taxon>
        <taxon>Streptophyta</taxon>
        <taxon>Embryophyta</taxon>
        <taxon>Tracheophyta</taxon>
        <taxon>Spermatophyta</taxon>
        <taxon>Magnoliopsida</taxon>
        <taxon>eudicotyledons</taxon>
        <taxon>Gunneridae</taxon>
        <taxon>Pentapetalae</taxon>
        <taxon>rosids</taxon>
        <taxon>fabids</taxon>
        <taxon>Rosales</taxon>
        <taxon>Rosaceae</taxon>
        <taxon>Amygdaloideae</taxon>
        <taxon>Amygdaleae</taxon>
        <taxon>Prunus</taxon>
    </lineage>
</organism>